<feature type="binding site" evidence="2">
    <location>
        <position position="158"/>
    </location>
    <ligand>
        <name>Zn(2+)</name>
        <dbReference type="ChEBI" id="CHEBI:29105"/>
        <note>structural</note>
    </ligand>
</feature>
<evidence type="ECO:0000313" key="4">
    <source>
        <dbReference type="EMBL" id="MBU4692572.1"/>
    </source>
</evidence>
<feature type="binding site" evidence="2">
    <location>
        <position position="38"/>
    </location>
    <ligand>
        <name>AMP</name>
        <dbReference type="ChEBI" id="CHEBI:456215"/>
    </ligand>
</feature>
<feature type="binding site" evidence="2">
    <location>
        <position position="43"/>
    </location>
    <ligand>
        <name>AMP</name>
        <dbReference type="ChEBI" id="CHEBI:456215"/>
    </ligand>
</feature>
<comment type="subcellular location">
    <subcellularLocation>
        <location evidence="2">Cytoplasm</location>
    </subcellularLocation>
</comment>
<comment type="caution">
    <text evidence="4">The sequence shown here is derived from an EMBL/GenBank/DDBJ whole genome shotgun (WGS) entry which is preliminary data.</text>
</comment>
<feature type="binding site" evidence="2">
    <location>
        <position position="155"/>
    </location>
    <ligand>
        <name>Zn(2+)</name>
        <dbReference type="ChEBI" id="CHEBI:29105"/>
        <note>structural</note>
    </ligand>
</feature>
<dbReference type="InterPro" id="IPR006259">
    <property type="entry name" value="Adenyl_kin_sub"/>
</dbReference>
<keyword evidence="2" id="KW-0479">Metal-binding</keyword>
<sequence>MIKTYKDLNLIFLGAPGAGKGTVANQLVLNDEFIQVSTGEILREEIRNQTKLGLEAQAIMSRGDYVSDDIVNEIIKAKLNKLTSLNKHFILDGYPRTLAQVNFLESLEFTKIDYVILLNIEQDVILERLTNRRICQNCGATYHLISKKPQVENICDECKNPLIQRKDDQPDVILKRLDVFTQQTKPLIDTYKQKGNLIEINANQDIEDVYLDIKNKLIESIQNDFN</sequence>
<dbReference type="HAMAP" id="MF_00235">
    <property type="entry name" value="Adenylate_kinase_Adk"/>
    <property type="match status" value="1"/>
</dbReference>
<evidence type="ECO:0000259" key="3">
    <source>
        <dbReference type="Pfam" id="PF05191"/>
    </source>
</evidence>
<accession>A0ABS6DQH3</accession>
<comment type="function">
    <text evidence="2">Catalyzes the reversible transfer of the terminal phosphate group between ATP and AMP. Plays an important role in cellular energy homeostasis and in adenine nucleotide metabolism.</text>
</comment>
<comment type="domain">
    <text evidence="2">Consists of three domains, a large central CORE domain and two small peripheral domains, NMPbind and LID, which undergo movements during catalysis. The LID domain closes over the site of phosphoryl transfer upon ATP binding. Assembling and dissambling the active center during each catalytic cycle provides an effective means to prevent ATP hydrolysis. Some bacteria have evolved a zinc-coordinating structure that stabilizes the LID domain.</text>
</comment>
<feature type="binding site" evidence="2">
    <location>
        <begin position="17"/>
        <end position="22"/>
    </location>
    <ligand>
        <name>ATP</name>
        <dbReference type="ChEBI" id="CHEBI:30616"/>
    </ligand>
</feature>
<comment type="similarity">
    <text evidence="2">Belongs to the adenylate kinase family.</text>
</comment>
<dbReference type="EMBL" id="JAHMHH010000004">
    <property type="protein sequence ID" value="MBU4692572.1"/>
    <property type="molecule type" value="Genomic_DNA"/>
</dbReference>
<keyword evidence="2" id="KW-0067">ATP-binding</keyword>
<dbReference type="PANTHER" id="PTHR23359">
    <property type="entry name" value="NUCLEOTIDE KINASE"/>
    <property type="match status" value="1"/>
</dbReference>
<keyword evidence="5" id="KW-1185">Reference proteome</keyword>
<feature type="binding site" evidence="2">
    <location>
        <begin position="64"/>
        <end position="66"/>
    </location>
    <ligand>
        <name>AMP</name>
        <dbReference type="ChEBI" id="CHEBI:456215"/>
    </ligand>
</feature>
<feature type="binding site" evidence="2">
    <location>
        <begin position="93"/>
        <end position="96"/>
    </location>
    <ligand>
        <name>AMP</name>
        <dbReference type="ChEBI" id="CHEBI:456215"/>
    </ligand>
</feature>
<feature type="binding site" evidence="2">
    <location>
        <position position="100"/>
    </location>
    <ligand>
        <name>AMP</name>
        <dbReference type="ChEBI" id="CHEBI:456215"/>
    </ligand>
</feature>
<proteinExistence type="inferred from homology"/>
<feature type="region of interest" description="LID" evidence="2">
    <location>
        <begin position="131"/>
        <end position="168"/>
    </location>
</feature>
<dbReference type="PROSITE" id="PS00113">
    <property type="entry name" value="ADENYLATE_KINASE"/>
    <property type="match status" value="1"/>
</dbReference>
<dbReference type="EC" id="2.7.4.3" evidence="2"/>
<feature type="binding site" evidence="2">
    <location>
        <position position="165"/>
    </location>
    <ligand>
        <name>AMP</name>
        <dbReference type="ChEBI" id="CHEBI:456215"/>
    </ligand>
</feature>
<organism evidence="4 5">
    <name type="scientific">Mycoplasma zalophi</name>
    <dbReference type="NCBI Taxonomy" id="191287"/>
    <lineage>
        <taxon>Bacteria</taxon>
        <taxon>Bacillati</taxon>
        <taxon>Mycoplasmatota</taxon>
        <taxon>Mollicutes</taxon>
        <taxon>Mycoplasmataceae</taxon>
        <taxon>Mycoplasma</taxon>
    </lineage>
</organism>
<keyword evidence="2 4" id="KW-0808">Transferase</keyword>
<feature type="binding site" evidence="2">
    <location>
        <begin position="141"/>
        <end position="142"/>
    </location>
    <ligand>
        <name>ATP</name>
        <dbReference type="ChEBI" id="CHEBI:30616"/>
    </ligand>
</feature>
<dbReference type="Pfam" id="PF05191">
    <property type="entry name" value="ADK_lid"/>
    <property type="match status" value="1"/>
</dbReference>
<reference evidence="4" key="1">
    <citation type="submission" date="2021-06" db="EMBL/GenBank/DDBJ databases">
        <title>Novel Mycoplasma species detected in California sea lions (Zalophus californianus) from the USA.</title>
        <authorList>
            <person name="Volokhov D.V."/>
            <person name="Furtak V.A."/>
            <person name="Zagorodnyaya T.A."/>
        </authorList>
    </citation>
    <scope>NUCLEOTIDE SEQUENCE [LARGE SCALE GENOMIC DNA]</scope>
    <source>
        <strain evidence="4">CSL 5346</strain>
    </source>
</reference>
<evidence type="ECO:0000256" key="1">
    <source>
        <dbReference type="ARBA" id="ARBA00022741"/>
    </source>
</evidence>
<comment type="subunit">
    <text evidence="2">Monomer.</text>
</comment>
<feature type="binding site" evidence="2">
    <location>
        <position position="204"/>
    </location>
    <ligand>
        <name>ATP</name>
        <dbReference type="ChEBI" id="CHEBI:30616"/>
    </ligand>
</feature>
<keyword evidence="2" id="KW-0862">Zinc</keyword>
<feature type="binding site" evidence="2">
    <location>
        <position position="135"/>
    </location>
    <ligand>
        <name>Zn(2+)</name>
        <dbReference type="ChEBI" id="CHEBI:29105"/>
        <note>structural</note>
    </ligand>
</feature>
<dbReference type="NCBIfam" id="TIGR01351">
    <property type="entry name" value="adk"/>
    <property type="match status" value="1"/>
</dbReference>
<dbReference type="InterPro" id="IPR007862">
    <property type="entry name" value="Adenylate_kinase_lid-dom"/>
</dbReference>
<dbReference type="Pfam" id="PF00406">
    <property type="entry name" value="ADK"/>
    <property type="match status" value="1"/>
</dbReference>
<protein>
    <recommendedName>
        <fullName evidence="2">Adenylate kinase</fullName>
        <shortName evidence="2">AK</shortName>
        <ecNumber evidence="2">2.7.4.3</ecNumber>
    </recommendedName>
    <alternativeName>
        <fullName evidence="2">ATP-AMP transphosphorylase</fullName>
    </alternativeName>
    <alternativeName>
        <fullName evidence="2">ATP:AMP phosphotransferase</fullName>
    </alternativeName>
    <alternativeName>
        <fullName evidence="2">Adenylate monophosphate kinase</fullName>
    </alternativeName>
</protein>
<keyword evidence="2 4" id="KW-0418">Kinase</keyword>
<dbReference type="GO" id="GO:0004017">
    <property type="term" value="F:AMP kinase activity"/>
    <property type="evidence" value="ECO:0007669"/>
    <property type="project" value="UniProtKB-EC"/>
</dbReference>
<feature type="binding site" evidence="2">
    <location>
        <position position="132"/>
    </location>
    <ligand>
        <name>ATP</name>
        <dbReference type="ChEBI" id="CHEBI:30616"/>
    </ligand>
</feature>
<feature type="binding site" evidence="2">
    <location>
        <position position="176"/>
    </location>
    <ligand>
        <name>AMP</name>
        <dbReference type="ChEBI" id="CHEBI:456215"/>
    </ligand>
</feature>
<feature type="region of interest" description="NMP" evidence="2">
    <location>
        <begin position="37"/>
        <end position="66"/>
    </location>
</feature>
<evidence type="ECO:0000313" key="5">
    <source>
        <dbReference type="Proteomes" id="UP000718793"/>
    </source>
</evidence>
<keyword evidence="2" id="KW-0545">Nucleotide biosynthesis</keyword>
<dbReference type="NCBIfam" id="NF001381">
    <property type="entry name" value="PRK00279.1-3"/>
    <property type="match status" value="1"/>
</dbReference>
<name>A0ABS6DQH3_9MOLU</name>
<evidence type="ECO:0000256" key="2">
    <source>
        <dbReference type="HAMAP-Rule" id="MF_00235"/>
    </source>
</evidence>
<comment type="pathway">
    <text evidence="2">Purine metabolism; AMP biosynthesis via salvage pathway; AMP from ADP: step 1/1.</text>
</comment>
<gene>
    <name evidence="2" type="primary">adk</name>
    <name evidence="4" type="ORF">KQ875_03140</name>
</gene>
<feature type="binding site" evidence="2">
    <location>
        <position position="138"/>
    </location>
    <ligand>
        <name>Zn(2+)</name>
        <dbReference type="ChEBI" id="CHEBI:29105"/>
        <note>structural</note>
    </ligand>
</feature>
<feature type="domain" description="Adenylate kinase active site lid" evidence="3">
    <location>
        <begin position="132"/>
        <end position="167"/>
    </location>
</feature>
<keyword evidence="1 2" id="KW-0547">Nucleotide-binding</keyword>
<dbReference type="Proteomes" id="UP000718793">
    <property type="component" value="Unassembled WGS sequence"/>
</dbReference>
<keyword evidence="2" id="KW-0963">Cytoplasm</keyword>
<dbReference type="RefSeq" id="WP_216489280.1">
    <property type="nucleotide sequence ID" value="NZ_JAHMHH010000004.1"/>
</dbReference>
<dbReference type="CDD" id="cd01428">
    <property type="entry name" value="ADK"/>
    <property type="match status" value="1"/>
</dbReference>
<dbReference type="InterPro" id="IPR033690">
    <property type="entry name" value="Adenylat_kinase_CS"/>
</dbReference>
<dbReference type="InterPro" id="IPR000850">
    <property type="entry name" value="Adenylat/UMP-CMP_kin"/>
</dbReference>
<comment type="catalytic activity">
    <reaction evidence="2">
        <text>AMP + ATP = 2 ADP</text>
        <dbReference type="Rhea" id="RHEA:12973"/>
        <dbReference type="ChEBI" id="CHEBI:30616"/>
        <dbReference type="ChEBI" id="CHEBI:456215"/>
        <dbReference type="ChEBI" id="CHEBI:456216"/>
        <dbReference type="EC" id="2.7.4.3"/>
    </reaction>
</comment>